<dbReference type="EMBL" id="MUHG01000039">
    <property type="protein sequence ID" value="OXB14265.1"/>
    <property type="molecule type" value="Genomic_DNA"/>
</dbReference>
<reference evidence="1" key="1">
    <citation type="submission" date="2016-09" db="EMBL/GenBank/DDBJ databases">
        <authorList>
            <person name="Capua I."/>
            <person name="De Benedictis P."/>
            <person name="Joannis T."/>
            <person name="Lombin L.H."/>
            <person name="Cattoli G."/>
        </authorList>
    </citation>
    <scope>NUCLEOTIDE SEQUENCE [LARGE SCALE GENOMIC DNA]</scope>
    <source>
        <strain evidence="1">MSU</strain>
    </source>
</reference>
<reference evidence="3" key="2">
    <citation type="submission" date="2016-09" db="EMBL/GenBank/DDBJ databases">
        <authorList>
            <person name="Chen S."/>
            <person name="Walker E."/>
        </authorList>
    </citation>
    <scope>NUCLEOTIDE SEQUENCE [LARGE SCALE GENOMIC DNA]</scope>
    <source>
        <strain evidence="3">MSU</strain>
    </source>
</reference>
<comment type="caution">
    <text evidence="1">The sequence shown here is derived from an EMBL/GenBank/DDBJ whole genome shotgun (WGS) entry which is preliminary data.</text>
</comment>
<dbReference type="OrthoDB" id="1363854at2"/>
<accession>A0A1S1JG76</accession>
<gene>
    <name evidence="2" type="ORF">B0A71_21745</name>
    <name evidence="1" type="ORF">BHE19_20465</name>
</gene>
<protein>
    <submittedName>
        <fullName evidence="1">Uncharacterized protein</fullName>
    </submittedName>
</protein>
<name>A0A1S1JG76_9FLAO</name>
<proteinExistence type="predicted"/>
<organism evidence="1 3">
    <name type="scientific">Flavobacterium tructae</name>
    <dbReference type="NCBI Taxonomy" id="1114873"/>
    <lineage>
        <taxon>Bacteria</taxon>
        <taxon>Pseudomonadati</taxon>
        <taxon>Bacteroidota</taxon>
        <taxon>Flavobacteriia</taxon>
        <taxon>Flavobacteriales</taxon>
        <taxon>Flavobacteriaceae</taxon>
        <taxon>Flavobacterium</taxon>
    </lineage>
</organism>
<dbReference type="Proteomes" id="UP000180252">
    <property type="component" value="Unassembled WGS sequence"/>
</dbReference>
<dbReference type="EMBL" id="MIKE01000002">
    <property type="protein sequence ID" value="OHT47253.1"/>
    <property type="molecule type" value="Genomic_DNA"/>
</dbReference>
<evidence type="ECO:0000313" key="3">
    <source>
        <dbReference type="Proteomes" id="UP000180252"/>
    </source>
</evidence>
<dbReference type="Proteomes" id="UP000198319">
    <property type="component" value="Unassembled WGS sequence"/>
</dbReference>
<keyword evidence="4" id="KW-1185">Reference proteome</keyword>
<sequence length="91" mass="11042">MQGIDKREHRRMEEVFNKYKNSYSNSVIKQEEDNIKICQNMEELDVLYSSFMILLTELQRCARNYEQKKIVTRSILHKNLRKLNSEACRNR</sequence>
<evidence type="ECO:0000313" key="1">
    <source>
        <dbReference type="EMBL" id="OHT47253.1"/>
    </source>
</evidence>
<evidence type="ECO:0000313" key="2">
    <source>
        <dbReference type="EMBL" id="OXB14265.1"/>
    </source>
</evidence>
<reference evidence="2 4" key="3">
    <citation type="submission" date="2016-11" db="EMBL/GenBank/DDBJ databases">
        <title>Whole genomes of Flavobacteriaceae.</title>
        <authorList>
            <person name="Stine C."/>
            <person name="Li C."/>
            <person name="Tadesse D."/>
        </authorList>
    </citation>
    <scope>NUCLEOTIDE SEQUENCE [LARGE SCALE GENOMIC DNA]</scope>
    <source>
        <strain evidence="2 4">ATCC BAA-2541</strain>
    </source>
</reference>
<dbReference type="STRING" id="1278819.BHE19_20465"/>
<evidence type="ECO:0000313" key="4">
    <source>
        <dbReference type="Proteomes" id="UP000198319"/>
    </source>
</evidence>
<dbReference type="AlphaFoldDB" id="A0A1S1JG76"/>